<dbReference type="GO" id="GO:0051072">
    <property type="term" value="P:4,6-pyruvylated galactose residue biosynthetic process"/>
    <property type="evidence" value="ECO:0007669"/>
    <property type="project" value="TreeGrafter"/>
</dbReference>
<keyword evidence="6 10" id="KW-0735">Signal-anchor</keyword>
<dbReference type="GO" id="GO:0016758">
    <property type="term" value="F:hexosyltransferase activity"/>
    <property type="evidence" value="ECO:0007669"/>
    <property type="project" value="InterPro"/>
</dbReference>
<keyword evidence="5 10" id="KW-0812">Transmembrane</keyword>
<evidence type="ECO:0000313" key="12">
    <source>
        <dbReference type="EMBL" id="KNC99783.1"/>
    </source>
</evidence>
<protein>
    <recommendedName>
        <fullName evidence="10">Hexosyltransferase</fullName>
        <ecNumber evidence="10">2.4.1.-</ecNumber>
    </recommendedName>
</protein>
<feature type="region of interest" description="Disordered" evidence="11">
    <location>
        <begin position="48"/>
        <end position="76"/>
    </location>
</feature>
<feature type="transmembrane region" description="Helical" evidence="10">
    <location>
        <begin position="15"/>
        <end position="34"/>
    </location>
</feature>
<keyword evidence="3 10" id="KW-0328">Glycosyltransferase</keyword>
<dbReference type="GO" id="GO:0000139">
    <property type="term" value="C:Golgi membrane"/>
    <property type="evidence" value="ECO:0007669"/>
    <property type="project" value="UniProtKB-SubCell"/>
</dbReference>
<evidence type="ECO:0000256" key="4">
    <source>
        <dbReference type="ARBA" id="ARBA00022679"/>
    </source>
</evidence>
<organism evidence="12 13">
    <name type="scientific">Spizellomyces punctatus (strain DAOM BR117)</name>
    <dbReference type="NCBI Taxonomy" id="645134"/>
    <lineage>
        <taxon>Eukaryota</taxon>
        <taxon>Fungi</taxon>
        <taxon>Fungi incertae sedis</taxon>
        <taxon>Chytridiomycota</taxon>
        <taxon>Chytridiomycota incertae sedis</taxon>
        <taxon>Chytridiomycetes</taxon>
        <taxon>Spizellomycetales</taxon>
        <taxon>Spizellomycetaceae</taxon>
        <taxon>Spizellomyces</taxon>
    </lineage>
</organism>
<dbReference type="RefSeq" id="XP_016607823.1">
    <property type="nucleotide sequence ID" value="XM_016753386.1"/>
</dbReference>
<sequence length="379" mass="43396">MLRSNKNQSARSPEHYVLIFVLLAVATFTVYLVLTLNATSKERYLGHRPSIVPSEGSRPSTLLNPCNTSNNRNPHLRTFAENRTPLCNWKVSEEKRSSILIGVMTMAGRVSKRAAIRQTYARDSNGNARVVFVLGKNGNPKDDRLLEEEANRQSLFEVGRNGVYSTVWIGSKSLFDRYGDIMFLDIEENGDGGKTFEFFKTAHQLFGLCPFTYVAKADDDVWFHIPNLQKRLDSVVQSAKKEGVYYGMLLTWQNEEKTDIFQYMAGMITAVSMNILAWIMTDPFPYENRFGPEDWMTGMWIRHLCEERRNSTSNFFVADVCPFAEGIPRYVCEPPENAHDYYYHKEGIVGFNHGHVVAVHRLKEDWRFCEADKILRAGG</sequence>
<evidence type="ECO:0000256" key="5">
    <source>
        <dbReference type="ARBA" id="ARBA00022692"/>
    </source>
</evidence>
<evidence type="ECO:0000256" key="2">
    <source>
        <dbReference type="ARBA" id="ARBA00008661"/>
    </source>
</evidence>
<dbReference type="Pfam" id="PF01762">
    <property type="entry name" value="Galactosyl_T"/>
    <property type="match status" value="1"/>
</dbReference>
<dbReference type="InterPro" id="IPR002659">
    <property type="entry name" value="Glyco_trans_31"/>
</dbReference>
<evidence type="ECO:0000256" key="10">
    <source>
        <dbReference type="RuleBase" id="RU363063"/>
    </source>
</evidence>
<dbReference type="OrthoDB" id="2139606at2759"/>
<evidence type="ECO:0000256" key="7">
    <source>
        <dbReference type="ARBA" id="ARBA00022989"/>
    </source>
</evidence>
<feature type="compositionally biased region" description="Polar residues" evidence="11">
    <location>
        <begin position="57"/>
        <end position="73"/>
    </location>
</feature>
<evidence type="ECO:0000256" key="6">
    <source>
        <dbReference type="ARBA" id="ARBA00022968"/>
    </source>
</evidence>
<name>A0A0L0HG52_SPIPD</name>
<keyword evidence="4" id="KW-0808">Transferase</keyword>
<comment type="subcellular location">
    <subcellularLocation>
        <location evidence="1 10">Golgi apparatus membrane</location>
        <topology evidence="1 10">Single-pass type II membrane protein</topology>
    </subcellularLocation>
</comment>
<dbReference type="STRING" id="645134.A0A0L0HG52"/>
<dbReference type="InParanoid" id="A0A0L0HG52"/>
<dbReference type="GeneID" id="27688558"/>
<dbReference type="PANTHER" id="PTHR11214:SF351">
    <property type="entry name" value="BETA-1,3-GALACTOSYLTRANSFERASE PVG3"/>
    <property type="match status" value="1"/>
</dbReference>
<dbReference type="eggNOG" id="KOG2287">
    <property type="taxonomic scope" value="Eukaryota"/>
</dbReference>
<evidence type="ECO:0000313" key="13">
    <source>
        <dbReference type="Proteomes" id="UP000053201"/>
    </source>
</evidence>
<dbReference type="VEuPathDB" id="FungiDB:SPPG_05161"/>
<keyword evidence="13" id="KW-1185">Reference proteome</keyword>
<dbReference type="AlphaFoldDB" id="A0A0L0HG52"/>
<keyword evidence="7 10" id="KW-1133">Transmembrane helix</keyword>
<dbReference type="EC" id="2.4.1.-" evidence="10"/>
<evidence type="ECO:0000256" key="3">
    <source>
        <dbReference type="ARBA" id="ARBA00022676"/>
    </source>
</evidence>
<dbReference type="Gene3D" id="3.90.550.50">
    <property type="match status" value="1"/>
</dbReference>
<dbReference type="PANTHER" id="PTHR11214">
    <property type="entry name" value="BETA-1,3-N-ACETYLGLUCOSAMINYLTRANSFERASE"/>
    <property type="match status" value="1"/>
</dbReference>
<reference evidence="12 13" key="1">
    <citation type="submission" date="2009-08" db="EMBL/GenBank/DDBJ databases">
        <title>The Genome Sequence of Spizellomyces punctatus strain DAOM BR117.</title>
        <authorList>
            <consortium name="The Broad Institute Genome Sequencing Platform"/>
            <person name="Russ C."/>
            <person name="Cuomo C."/>
            <person name="Shea T."/>
            <person name="Young S.K."/>
            <person name="Zeng Q."/>
            <person name="Koehrsen M."/>
            <person name="Haas B."/>
            <person name="Borodovsky M."/>
            <person name="Guigo R."/>
            <person name="Alvarado L."/>
            <person name="Berlin A."/>
            <person name="Bochicchio J."/>
            <person name="Borenstein D."/>
            <person name="Chapman S."/>
            <person name="Chen Z."/>
            <person name="Engels R."/>
            <person name="Freedman E."/>
            <person name="Gellesch M."/>
            <person name="Goldberg J."/>
            <person name="Griggs A."/>
            <person name="Gujja S."/>
            <person name="Heiman D."/>
            <person name="Hepburn T."/>
            <person name="Howarth C."/>
            <person name="Jen D."/>
            <person name="Larson L."/>
            <person name="Lewis B."/>
            <person name="Mehta T."/>
            <person name="Park D."/>
            <person name="Pearson M."/>
            <person name="Roberts A."/>
            <person name="Saif S."/>
            <person name="Shenoy N."/>
            <person name="Sisk P."/>
            <person name="Stolte C."/>
            <person name="Sykes S."/>
            <person name="Thomson T."/>
            <person name="Walk T."/>
            <person name="White J."/>
            <person name="Yandava C."/>
            <person name="Burger G."/>
            <person name="Gray M.W."/>
            <person name="Holland P.W.H."/>
            <person name="King N."/>
            <person name="Lang F.B.F."/>
            <person name="Roger A.J."/>
            <person name="Ruiz-Trillo I."/>
            <person name="Lander E."/>
            <person name="Nusbaum C."/>
        </authorList>
    </citation>
    <scope>NUCLEOTIDE SEQUENCE [LARGE SCALE GENOMIC DNA]</scope>
    <source>
        <strain evidence="12 13">DAOM BR117</strain>
    </source>
</reference>
<dbReference type="EMBL" id="KQ257457">
    <property type="protein sequence ID" value="KNC99783.1"/>
    <property type="molecule type" value="Genomic_DNA"/>
</dbReference>
<evidence type="ECO:0000256" key="11">
    <source>
        <dbReference type="SAM" id="MobiDB-lite"/>
    </source>
</evidence>
<evidence type="ECO:0000256" key="8">
    <source>
        <dbReference type="ARBA" id="ARBA00023034"/>
    </source>
</evidence>
<gene>
    <name evidence="12" type="ORF">SPPG_05161</name>
</gene>
<proteinExistence type="inferred from homology"/>
<keyword evidence="9 10" id="KW-0472">Membrane</keyword>
<accession>A0A0L0HG52</accession>
<evidence type="ECO:0000256" key="1">
    <source>
        <dbReference type="ARBA" id="ARBA00004323"/>
    </source>
</evidence>
<evidence type="ECO:0000256" key="9">
    <source>
        <dbReference type="ARBA" id="ARBA00023136"/>
    </source>
</evidence>
<dbReference type="Proteomes" id="UP000053201">
    <property type="component" value="Unassembled WGS sequence"/>
</dbReference>
<comment type="similarity">
    <text evidence="2 10">Belongs to the glycosyltransferase 31 family.</text>
</comment>
<keyword evidence="8 10" id="KW-0333">Golgi apparatus</keyword>